<accession>A0A6A4TJD5</accession>
<evidence type="ECO:0000313" key="2">
    <source>
        <dbReference type="Proteomes" id="UP000438429"/>
    </source>
</evidence>
<protein>
    <submittedName>
        <fullName evidence="1">Uncharacterized protein</fullName>
    </submittedName>
</protein>
<reference evidence="1 2" key="1">
    <citation type="submission" date="2019-06" db="EMBL/GenBank/DDBJ databases">
        <title>Draft genomes of female and male turbot (Scophthalmus maximus).</title>
        <authorList>
            <person name="Xu H."/>
            <person name="Xu X.-W."/>
            <person name="Shao C."/>
            <person name="Chen S."/>
        </authorList>
    </citation>
    <scope>NUCLEOTIDE SEQUENCE [LARGE SCALE GENOMIC DNA]</scope>
    <source>
        <strain evidence="1">Ysfricsl-2016a</strain>
        <tissue evidence="1">Blood</tissue>
    </source>
</reference>
<dbReference type="Proteomes" id="UP000438429">
    <property type="component" value="Unassembled WGS sequence"/>
</dbReference>
<gene>
    <name evidence="1" type="ORF">F2P81_002662</name>
</gene>
<proteinExistence type="predicted"/>
<sequence length="91" mass="10281">MARPARSDADRRTDTCELHTGLSAFTGGPCTARRCPVALQLFAQTTRSSVKKLRRDSDRVQNESLPCRCRSRVRSSMRPIRPSSDFIHPHL</sequence>
<comment type="caution">
    <text evidence="1">The sequence shown here is derived from an EMBL/GenBank/DDBJ whole genome shotgun (WGS) entry which is preliminary data.</text>
</comment>
<dbReference type="AlphaFoldDB" id="A0A6A4TJD5"/>
<dbReference type="EMBL" id="VEVO01000002">
    <property type="protein sequence ID" value="KAF0046133.1"/>
    <property type="molecule type" value="Genomic_DNA"/>
</dbReference>
<name>A0A6A4TJD5_SCOMX</name>
<organism evidence="1 2">
    <name type="scientific">Scophthalmus maximus</name>
    <name type="common">Turbot</name>
    <name type="synonym">Psetta maxima</name>
    <dbReference type="NCBI Taxonomy" id="52904"/>
    <lineage>
        <taxon>Eukaryota</taxon>
        <taxon>Metazoa</taxon>
        <taxon>Chordata</taxon>
        <taxon>Craniata</taxon>
        <taxon>Vertebrata</taxon>
        <taxon>Euteleostomi</taxon>
        <taxon>Actinopterygii</taxon>
        <taxon>Neopterygii</taxon>
        <taxon>Teleostei</taxon>
        <taxon>Neoteleostei</taxon>
        <taxon>Acanthomorphata</taxon>
        <taxon>Carangaria</taxon>
        <taxon>Pleuronectiformes</taxon>
        <taxon>Pleuronectoidei</taxon>
        <taxon>Scophthalmidae</taxon>
        <taxon>Scophthalmus</taxon>
    </lineage>
</organism>
<evidence type="ECO:0000313" key="1">
    <source>
        <dbReference type="EMBL" id="KAF0046133.1"/>
    </source>
</evidence>